<dbReference type="Pfam" id="PF05997">
    <property type="entry name" value="Nop52"/>
    <property type="match status" value="1"/>
</dbReference>
<dbReference type="AlphaFoldDB" id="A0A9F2WIG0"/>
<dbReference type="KEGG" id="pbi:103061624"/>
<keyword evidence="3" id="KW-0698">rRNA processing</keyword>
<feature type="compositionally biased region" description="Acidic residues" evidence="5">
    <location>
        <begin position="281"/>
        <end position="300"/>
    </location>
</feature>
<feature type="compositionally biased region" description="Acidic residues" evidence="5">
    <location>
        <begin position="381"/>
        <end position="393"/>
    </location>
</feature>
<feature type="region of interest" description="Disordered" evidence="5">
    <location>
        <begin position="281"/>
        <end position="316"/>
    </location>
</feature>
<dbReference type="GO" id="GO:0030688">
    <property type="term" value="C:preribosome, small subunit precursor"/>
    <property type="evidence" value="ECO:0007669"/>
    <property type="project" value="InterPro"/>
</dbReference>
<reference evidence="7" key="1">
    <citation type="submission" date="2025-08" db="UniProtKB">
        <authorList>
            <consortium name="RefSeq"/>
        </authorList>
    </citation>
    <scope>IDENTIFICATION</scope>
    <source>
        <tissue evidence="7">Liver</tissue>
    </source>
</reference>
<dbReference type="PANTHER" id="PTHR13026:SF0">
    <property type="entry name" value="RIBOSOMAL RNA PROCESSING 1B"/>
    <property type="match status" value="1"/>
</dbReference>
<name>A0A9F2WIG0_PYTBI</name>
<keyword evidence="6" id="KW-1185">Reference proteome</keyword>
<accession>A0A9F2WIG0</accession>
<feature type="compositionally biased region" description="Basic and acidic residues" evidence="5">
    <location>
        <begin position="469"/>
        <end position="479"/>
    </location>
</feature>
<dbReference type="GO" id="GO:0005634">
    <property type="term" value="C:nucleus"/>
    <property type="evidence" value="ECO:0007669"/>
    <property type="project" value="UniProtKB-SubCell"/>
</dbReference>
<organism evidence="6 7">
    <name type="scientific">Python bivittatus</name>
    <name type="common">Burmese python</name>
    <name type="synonym">Python molurus bivittatus</name>
    <dbReference type="NCBI Taxonomy" id="176946"/>
    <lineage>
        <taxon>Eukaryota</taxon>
        <taxon>Metazoa</taxon>
        <taxon>Chordata</taxon>
        <taxon>Craniata</taxon>
        <taxon>Vertebrata</taxon>
        <taxon>Euteleostomi</taxon>
        <taxon>Lepidosauria</taxon>
        <taxon>Squamata</taxon>
        <taxon>Bifurcata</taxon>
        <taxon>Unidentata</taxon>
        <taxon>Episquamata</taxon>
        <taxon>Toxicofera</taxon>
        <taxon>Serpentes</taxon>
        <taxon>Henophidia</taxon>
        <taxon>Pythonidae</taxon>
        <taxon>Python</taxon>
    </lineage>
</organism>
<evidence type="ECO:0000256" key="5">
    <source>
        <dbReference type="SAM" id="MobiDB-lite"/>
    </source>
</evidence>
<dbReference type="CTD" id="23076"/>
<proteinExistence type="inferred from homology"/>
<dbReference type="OrthoDB" id="2019504at2759"/>
<comment type="similarity">
    <text evidence="2">Belongs to the RRP1 family.</text>
</comment>
<feature type="region of interest" description="Disordered" evidence="5">
    <location>
        <begin position="375"/>
        <end position="490"/>
    </location>
</feature>
<gene>
    <name evidence="7" type="primary">RRP1B</name>
</gene>
<keyword evidence="4" id="KW-0539">Nucleus</keyword>
<protein>
    <submittedName>
        <fullName evidence="7">Ribosomal RNA processing protein 1 homolog B isoform X1</fullName>
    </submittedName>
</protein>
<dbReference type="InterPro" id="IPR010301">
    <property type="entry name" value="RRP1"/>
</dbReference>
<comment type="subcellular location">
    <subcellularLocation>
        <location evidence="1">Nucleus</location>
    </subcellularLocation>
</comment>
<dbReference type="RefSeq" id="XP_007437986.2">
    <property type="nucleotide sequence ID" value="XM_007437924.2"/>
</dbReference>
<evidence type="ECO:0000313" key="6">
    <source>
        <dbReference type="Proteomes" id="UP000695026"/>
    </source>
</evidence>
<feature type="compositionally biased region" description="Basic and acidic residues" evidence="5">
    <location>
        <begin position="406"/>
        <end position="418"/>
    </location>
</feature>
<evidence type="ECO:0000256" key="1">
    <source>
        <dbReference type="ARBA" id="ARBA00004123"/>
    </source>
</evidence>
<feature type="compositionally biased region" description="Basic residues" evidence="5">
    <location>
        <begin position="436"/>
        <end position="446"/>
    </location>
</feature>
<evidence type="ECO:0000313" key="7">
    <source>
        <dbReference type="RefSeq" id="XP_007437986.2"/>
    </source>
</evidence>
<feature type="compositionally biased region" description="Polar residues" evidence="5">
    <location>
        <begin position="751"/>
        <end position="763"/>
    </location>
</feature>
<feature type="compositionally biased region" description="Polar residues" evidence="5">
    <location>
        <begin position="447"/>
        <end position="462"/>
    </location>
</feature>
<sequence length="781" mass="89180">MRATHFGRDVIYGRRRVSEFKACRAACPVPKEGRSHSGTMAPAAVLSAVQPPEIQFAQRLASNEKRIRDRALKKLRGYITLRTQSVEGCFSQEELLKIWKGLFYCMWMQDKPLLQEELSNNISQLIHLIENMDTRHLFIQTFWQTMNREWNGLDQLRLDKFYMLIRMMLRQSFEVLKRNEWNESLIEPFLNMLMTEVMHPDSHAPIGIKLHFIDIYLEELAKVGAKELTADQNIKFVEPFCKFIARTKDHLMLQAIICGIFETIVDQSPFAIEDLMKELETSSDVDSSSEDEKWSDEEDKEMARDRGLSNKLSPSSEAHGNILEDIDANIGPVLQFDYKAIANTIFELGSRKNTPAFNRKRLYKMVKKFQDLAEGSFPQDDFPEDVSTDEDDDTFSRRKLKRKSGKPLDKAQLGKKDNNQTQKNDSEEEEANTGLQKKRKKRKRKSNQISDVCTAARNNENRPVSVESKVPKPDKESSNIRKRQKSLSTEANELASTVIPIEGLSDDSSLKSLTCLVNGIKKHPPPKNDSLPKVPVEIVYQNGQNNNGSEEDPGYCTIGKIMKRQQKSKPEITGKVFFEDNVKLPGKKCLAESEPIVLQKVKLKRKKKLGNLVRITYSKQKVIGLKMPRKIKEIPNSTERYELENKKKKNKETGGIALPIKKRKAKVENDFVKFEKIDLPKPTFFRRAKGSITAMQLSRLQSTSSKKVTFGLSKNMTAEFKKTDKSILVSPEGVSRVAFNPEQKPPHGVLKSSSSSLTETPQIKKSLITPAKKRPTAMDFF</sequence>
<feature type="region of interest" description="Disordered" evidence="5">
    <location>
        <begin position="737"/>
        <end position="781"/>
    </location>
</feature>
<evidence type="ECO:0000256" key="2">
    <source>
        <dbReference type="ARBA" id="ARBA00006374"/>
    </source>
</evidence>
<dbReference type="GeneID" id="103061624"/>
<dbReference type="Proteomes" id="UP000695026">
    <property type="component" value="Unplaced"/>
</dbReference>
<dbReference type="GO" id="GO:0006364">
    <property type="term" value="P:rRNA processing"/>
    <property type="evidence" value="ECO:0007669"/>
    <property type="project" value="UniProtKB-KW"/>
</dbReference>
<dbReference type="PANTHER" id="PTHR13026">
    <property type="entry name" value="NNP-1 PROTEIN NOVEL NUCLEAR PROTEIN 1 NOP52"/>
    <property type="match status" value="1"/>
</dbReference>
<evidence type="ECO:0000256" key="4">
    <source>
        <dbReference type="ARBA" id="ARBA00023242"/>
    </source>
</evidence>
<evidence type="ECO:0000256" key="3">
    <source>
        <dbReference type="ARBA" id="ARBA00022552"/>
    </source>
</evidence>
<dbReference type="OMA" id="PPALYCK"/>